<dbReference type="EMBL" id="GL766775">
    <property type="protein sequence ID" value="EFZ14599.1"/>
    <property type="molecule type" value="Genomic_DNA"/>
</dbReference>
<accession>E9IXV4</accession>
<proteinExistence type="predicted"/>
<dbReference type="InterPro" id="IPR048365">
    <property type="entry name" value="TNP-like_RNaseH_N"/>
</dbReference>
<dbReference type="Pfam" id="PF21787">
    <property type="entry name" value="TNP-like_RNaseH_N"/>
    <property type="match status" value="1"/>
</dbReference>
<dbReference type="HOGENOM" id="CLU_1514335_0_0_1"/>
<dbReference type="OMA" id="DCEQIST"/>
<feature type="non-terminal residue" evidence="2">
    <location>
        <position position="1"/>
    </location>
</feature>
<organism>
    <name type="scientific">Solenopsis invicta</name>
    <name type="common">Red imported fire ant</name>
    <name type="synonym">Solenopsis wagneri</name>
    <dbReference type="NCBI Taxonomy" id="13686"/>
    <lineage>
        <taxon>Eukaryota</taxon>
        <taxon>Metazoa</taxon>
        <taxon>Ecdysozoa</taxon>
        <taxon>Arthropoda</taxon>
        <taxon>Hexapoda</taxon>
        <taxon>Insecta</taxon>
        <taxon>Pterygota</taxon>
        <taxon>Neoptera</taxon>
        <taxon>Endopterygota</taxon>
        <taxon>Hymenoptera</taxon>
        <taxon>Apocrita</taxon>
        <taxon>Aculeata</taxon>
        <taxon>Formicoidea</taxon>
        <taxon>Formicidae</taxon>
        <taxon>Myrmicinae</taxon>
        <taxon>Solenopsis</taxon>
    </lineage>
</organism>
<gene>
    <name evidence="2" type="ORF">SINV_09660</name>
</gene>
<sequence length="178" mass="20198">LDALKCKVQKSKTAIFCNLVMDEISIREQIIYDGNRYYGFVVVGISTNDVDKSQKAKSALVLMLVALNGHWKIPICYFLINSMNGKERASLVEKCMELVHETGIILHSLTFDGAQVNLSMCTYLGANFQLGKNFKPYFSHPVTKEKIFCFSDQCHMLKLVRNTLGDKLELRYKGKGIF</sequence>
<name>E9IXV4_SOLIN</name>
<dbReference type="AlphaFoldDB" id="E9IXV4"/>
<evidence type="ECO:0000259" key="1">
    <source>
        <dbReference type="Pfam" id="PF21787"/>
    </source>
</evidence>
<protein>
    <recommendedName>
        <fullName evidence="1">Transposable element P transposase-like RNase H domain-containing protein</fullName>
    </recommendedName>
</protein>
<evidence type="ECO:0000313" key="2">
    <source>
        <dbReference type="EMBL" id="EFZ14599.1"/>
    </source>
</evidence>
<reference evidence="2" key="1">
    <citation type="journal article" date="2011" name="Proc. Natl. Acad. Sci. U.S.A.">
        <title>The genome of the fire ant Solenopsis invicta.</title>
        <authorList>
            <person name="Wurm Y."/>
            <person name="Wang J."/>
            <person name="Riba-Grognuz O."/>
            <person name="Corona M."/>
            <person name="Nygaard S."/>
            <person name="Hunt B.G."/>
            <person name="Ingram K.K."/>
            <person name="Falquet L."/>
            <person name="Nipitwattanaphon M."/>
            <person name="Gotzek D."/>
            <person name="Dijkstra M.B."/>
            <person name="Oettler J."/>
            <person name="Comtesse F."/>
            <person name="Shih C.J."/>
            <person name="Wu W.J."/>
            <person name="Yang C.C."/>
            <person name="Thomas J."/>
            <person name="Beaudoing E."/>
            <person name="Pradervand S."/>
            <person name="Flegel V."/>
            <person name="Cook E.D."/>
            <person name="Fabbretti R."/>
            <person name="Stockinger H."/>
            <person name="Long L."/>
            <person name="Farmerie W.G."/>
            <person name="Oakey J."/>
            <person name="Boomsma J.J."/>
            <person name="Pamilo P."/>
            <person name="Yi S.V."/>
            <person name="Heinze J."/>
            <person name="Goodisman M.A."/>
            <person name="Farinelli L."/>
            <person name="Harshman K."/>
            <person name="Hulo N."/>
            <person name="Cerutti L."/>
            <person name="Xenarios I."/>
            <person name="Shoemaker D."/>
            <person name="Keller L."/>
        </authorList>
    </citation>
    <scope>NUCLEOTIDE SEQUENCE [LARGE SCALE GENOMIC DNA]</scope>
</reference>
<feature type="non-terminal residue" evidence="2">
    <location>
        <position position="178"/>
    </location>
</feature>
<feature type="domain" description="Transposable element P transposase-like RNase H" evidence="1">
    <location>
        <begin position="1"/>
        <end position="125"/>
    </location>
</feature>